<dbReference type="EMBL" id="MU003727">
    <property type="protein sequence ID" value="KAF2801799.1"/>
    <property type="molecule type" value="Genomic_DNA"/>
</dbReference>
<gene>
    <name evidence="2 4" type="ORF">BDZ99DRAFT_483351</name>
</gene>
<name>A0A6A6XZH2_9PEZI</name>
<dbReference type="Pfam" id="PF06985">
    <property type="entry name" value="HET"/>
    <property type="match status" value="1"/>
</dbReference>
<evidence type="ECO:0000313" key="3">
    <source>
        <dbReference type="Proteomes" id="UP000504636"/>
    </source>
</evidence>
<dbReference type="GeneID" id="54463461"/>
<reference evidence="4" key="3">
    <citation type="submission" date="2025-04" db="UniProtKB">
        <authorList>
            <consortium name="RefSeq"/>
        </authorList>
    </citation>
    <scope>IDENTIFICATION</scope>
    <source>
        <strain evidence="4">CBS 304.34</strain>
    </source>
</reference>
<dbReference type="InterPro" id="IPR010730">
    <property type="entry name" value="HET"/>
</dbReference>
<reference evidence="2 4" key="1">
    <citation type="journal article" date="2020" name="Stud. Mycol.">
        <title>101 Dothideomycetes genomes: a test case for predicting lifestyles and emergence of pathogens.</title>
        <authorList>
            <person name="Haridas S."/>
            <person name="Albert R."/>
            <person name="Binder M."/>
            <person name="Bloem J."/>
            <person name="Labutti K."/>
            <person name="Salamov A."/>
            <person name="Andreopoulos B."/>
            <person name="Baker S."/>
            <person name="Barry K."/>
            <person name="Bills G."/>
            <person name="Bluhm B."/>
            <person name="Cannon C."/>
            <person name="Castanera R."/>
            <person name="Culley D."/>
            <person name="Daum C."/>
            <person name="Ezra D."/>
            <person name="Gonzalez J."/>
            <person name="Henrissat B."/>
            <person name="Kuo A."/>
            <person name="Liang C."/>
            <person name="Lipzen A."/>
            <person name="Lutzoni F."/>
            <person name="Magnuson J."/>
            <person name="Mondo S."/>
            <person name="Nolan M."/>
            <person name="Ohm R."/>
            <person name="Pangilinan J."/>
            <person name="Park H.-J."/>
            <person name="Ramirez L."/>
            <person name="Alfaro M."/>
            <person name="Sun H."/>
            <person name="Tritt A."/>
            <person name="Yoshinaga Y."/>
            <person name="Zwiers L.-H."/>
            <person name="Turgeon B."/>
            <person name="Goodwin S."/>
            <person name="Spatafora J."/>
            <person name="Crous P."/>
            <person name="Grigoriev I."/>
        </authorList>
    </citation>
    <scope>NUCLEOTIDE SEQUENCE</scope>
    <source>
        <strain evidence="2 4">CBS 304.34</strain>
    </source>
</reference>
<accession>A0A6A6XZH2</accession>
<sequence length="914" mass="104056">MDPGGYFLCAPADPSGTIEKVPFVDGDHRWDGGQFLLFANRNALLDHVPINLREIDDGTPYVNAVDRISPSERQSFFQTWFFFGLLAEFFALNDLDDQAPGDDVMKRRSSLQQLYDDFTVEEGARKYITISKLFEQGIMHGLMCSLRDHSTGQVSRFTYLWKCLKFTYHMVNMSLSYLEKQNWMSISAVGEFMSTAIAYAVQSAFLVIPNPPILTFPWPQHPQYMGRGSVENRMKDAGWCKSDIDRIGLTYQRLNTQHFLSHLKRRDLRWDHSSCSRQRCNAAHIVPQTYELSHAQDGCGCSEIKVNLAKVQQILRDTSTFPILRVHVDADLKSVTIDVEPYTGSKVYVAMSHVWADGLGNPYENSLHRCQISRLAKLIHNLQETVEAKTSESCEPYLLWIDTLCCPAVERQTKALAIERLPAVYTEAKHVLVLDSSIYSFFSEGLHPAEVCLRALASSNWMRRLWTLQEGALARSLYFQFADHPISIVDKSAELFQISMSDPRYRAIFMDVSAELYNLHGFFKKHLDQSYWNEQMWGPSTVFGLLWILQRALHFRSASVESDEPLCIATLLSLDLASIATVQGLEARMEQLWKQVASKGSGVSARIIFYVDNPIHKKGFGWAPKSLLGSDTYSPLDLNNLAARFLPSVVMNEPVKPEDLGSLSDYGLRVKLPGHGLSLNLWRENSPIWMWKGLLDTPIMNESVLCRHETTGRWFRVTEYLRWKAVQQLPDKELPRFGEASPNPLIEDLREGKVYLIRDVKSSAQGATVYLMAQVRQDIPSDSDDRKSMYVYSRRTVLLHEVDRTYARGLEAFREIAAEVAQHELTENLIQARKTESIESDIYQTALAKVVLQVIKPLFTKAFNTDSRVSEFFSANLGMTSAPNNWVVVPSLLPFEAVLSDMPENQSWVVDREI</sequence>
<protein>
    <recommendedName>
        <fullName evidence="1">Heterokaryon incompatibility domain-containing protein</fullName>
    </recommendedName>
</protein>
<dbReference type="PANTHER" id="PTHR39596">
    <property type="match status" value="1"/>
</dbReference>
<dbReference type="PANTHER" id="PTHR39596:SF2">
    <property type="entry name" value="HET DOMAIN PROTEIN (AFU_ORTHOLOGUE AFUA_1G17550)-RELATED"/>
    <property type="match status" value="1"/>
</dbReference>
<keyword evidence="3" id="KW-1185">Reference proteome</keyword>
<dbReference type="AlphaFoldDB" id="A0A6A6XZH2"/>
<evidence type="ECO:0000313" key="2">
    <source>
        <dbReference type="EMBL" id="KAF2801799.1"/>
    </source>
</evidence>
<dbReference type="RefSeq" id="XP_033568763.1">
    <property type="nucleotide sequence ID" value="XM_033722568.1"/>
</dbReference>
<dbReference type="Proteomes" id="UP000504636">
    <property type="component" value="Unplaced"/>
</dbReference>
<feature type="domain" description="Heterokaryon incompatibility" evidence="1">
    <location>
        <begin position="348"/>
        <end position="434"/>
    </location>
</feature>
<evidence type="ECO:0000313" key="4">
    <source>
        <dbReference type="RefSeq" id="XP_033568763.1"/>
    </source>
</evidence>
<evidence type="ECO:0000259" key="1">
    <source>
        <dbReference type="Pfam" id="PF06985"/>
    </source>
</evidence>
<proteinExistence type="predicted"/>
<reference evidence="4" key="2">
    <citation type="submission" date="2020-04" db="EMBL/GenBank/DDBJ databases">
        <authorList>
            <consortium name="NCBI Genome Project"/>
        </authorList>
    </citation>
    <scope>NUCLEOTIDE SEQUENCE</scope>
    <source>
        <strain evidence="4">CBS 304.34</strain>
    </source>
</reference>
<dbReference type="OrthoDB" id="2426273at2759"/>
<organism evidence="2">
    <name type="scientific">Mytilinidion resinicola</name>
    <dbReference type="NCBI Taxonomy" id="574789"/>
    <lineage>
        <taxon>Eukaryota</taxon>
        <taxon>Fungi</taxon>
        <taxon>Dikarya</taxon>
        <taxon>Ascomycota</taxon>
        <taxon>Pezizomycotina</taxon>
        <taxon>Dothideomycetes</taxon>
        <taxon>Pleosporomycetidae</taxon>
        <taxon>Mytilinidiales</taxon>
        <taxon>Mytilinidiaceae</taxon>
        <taxon>Mytilinidion</taxon>
    </lineage>
</organism>